<feature type="non-terminal residue" evidence="1">
    <location>
        <position position="77"/>
    </location>
</feature>
<accession>A0ABN7XLG7</accession>
<dbReference type="Proteomes" id="UP000789901">
    <property type="component" value="Unassembled WGS sequence"/>
</dbReference>
<sequence length="77" mass="9238">DLNIKIDDEFEEQSDDKLLELFKELSKNGLYNISIARSRFKTVEEAYAIIESFAHLYEFEIQKRCIEKDKNNHEILR</sequence>
<proteinExistence type="predicted"/>
<dbReference type="EMBL" id="CAJVQB010148722">
    <property type="protein sequence ID" value="CAG8855375.1"/>
    <property type="molecule type" value="Genomic_DNA"/>
</dbReference>
<organism evidence="1 2">
    <name type="scientific">Gigaspora margarita</name>
    <dbReference type="NCBI Taxonomy" id="4874"/>
    <lineage>
        <taxon>Eukaryota</taxon>
        <taxon>Fungi</taxon>
        <taxon>Fungi incertae sedis</taxon>
        <taxon>Mucoromycota</taxon>
        <taxon>Glomeromycotina</taxon>
        <taxon>Glomeromycetes</taxon>
        <taxon>Diversisporales</taxon>
        <taxon>Gigasporaceae</taxon>
        <taxon>Gigaspora</taxon>
    </lineage>
</organism>
<reference evidence="1 2" key="1">
    <citation type="submission" date="2021-06" db="EMBL/GenBank/DDBJ databases">
        <authorList>
            <person name="Kallberg Y."/>
            <person name="Tangrot J."/>
            <person name="Rosling A."/>
        </authorList>
    </citation>
    <scope>NUCLEOTIDE SEQUENCE [LARGE SCALE GENOMIC DNA]</scope>
    <source>
        <strain evidence="1 2">120-4 pot B 10/14</strain>
    </source>
</reference>
<evidence type="ECO:0000313" key="1">
    <source>
        <dbReference type="EMBL" id="CAG8855375.1"/>
    </source>
</evidence>
<feature type="non-terminal residue" evidence="1">
    <location>
        <position position="1"/>
    </location>
</feature>
<name>A0ABN7XLG7_GIGMA</name>
<evidence type="ECO:0000313" key="2">
    <source>
        <dbReference type="Proteomes" id="UP000789901"/>
    </source>
</evidence>
<protein>
    <submittedName>
        <fullName evidence="1">38217_t:CDS:1</fullName>
    </submittedName>
</protein>
<keyword evidence="2" id="KW-1185">Reference proteome</keyword>
<comment type="caution">
    <text evidence="1">The sequence shown here is derived from an EMBL/GenBank/DDBJ whole genome shotgun (WGS) entry which is preliminary data.</text>
</comment>
<gene>
    <name evidence="1" type="ORF">GMARGA_LOCUS44196</name>
</gene>